<dbReference type="Gene3D" id="3.40.50.1820">
    <property type="entry name" value="alpha/beta hydrolase"/>
    <property type="match status" value="1"/>
</dbReference>
<dbReference type="AlphaFoldDB" id="A0A162TBV6"/>
<feature type="region of interest" description="Disordered" evidence="2">
    <location>
        <begin position="1"/>
        <end position="21"/>
    </location>
</feature>
<evidence type="ECO:0000313" key="4">
    <source>
        <dbReference type="EMBL" id="OAD65873.1"/>
    </source>
</evidence>
<gene>
    <name evidence="4" type="ORF">PHYBLDRAFT_153126</name>
</gene>
<evidence type="ECO:0000259" key="3">
    <source>
        <dbReference type="Pfam" id="PF02230"/>
    </source>
</evidence>
<dbReference type="InterPro" id="IPR029058">
    <property type="entry name" value="AB_hydrolase_fold"/>
</dbReference>
<dbReference type="RefSeq" id="XP_018283913.1">
    <property type="nucleotide sequence ID" value="XM_018433068.1"/>
</dbReference>
<dbReference type="InterPro" id="IPR003140">
    <property type="entry name" value="PLipase/COase/thioEstase"/>
</dbReference>
<dbReference type="GeneID" id="28993974"/>
<evidence type="ECO:0000256" key="1">
    <source>
        <dbReference type="ARBA" id="ARBA00006499"/>
    </source>
</evidence>
<dbReference type="STRING" id="763407.A0A162TBV6"/>
<name>A0A162TBV6_PHYB8</name>
<dbReference type="Proteomes" id="UP000077315">
    <property type="component" value="Unassembled WGS sequence"/>
</dbReference>
<dbReference type="SUPFAM" id="SSF53474">
    <property type="entry name" value="alpha/beta-Hydrolases"/>
    <property type="match status" value="1"/>
</dbReference>
<dbReference type="PANTHER" id="PTHR10655:SF67">
    <property type="entry name" value="PHOSPHOLIPASE_CARBOXYLESTERASE SUPERFAMILY (AFU_ORTHOLOGUE AFUA_5G09340)"/>
    <property type="match status" value="1"/>
</dbReference>
<comment type="similarity">
    <text evidence="1">Belongs to the AB hydrolase superfamily. AB hydrolase 2 family.</text>
</comment>
<dbReference type="GO" id="GO:0008474">
    <property type="term" value="F:palmitoyl-(protein) hydrolase activity"/>
    <property type="evidence" value="ECO:0007669"/>
    <property type="project" value="TreeGrafter"/>
</dbReference>
<dbReference type="OrthoDB" id="437457at2759"/>
<evidence type="ECO:0000313" key="5">
    <source>
        <dbReference type="Proteomes" id="UP000077315"/>
    </source>
</evidence>
<feature type="domain" description="Phospholipase/carboxylesterase/thioesterase" evidence="3">
    <location>
        <begin position="41"/>
        <end position="205"/>
    </location>
</feature>
<dbReference type="VEuPathDB" id="FungiDB:PHYBLDRAFT_153126"/>
<reference evidence="5" key="1">
    <citation type="submission" date="2015-06" db="EMBL/GenBank/DDBJ databases">
        <title>Expansion of signal transduction pathways in fungi by whole-genome duplication.</title>
        <authorList>
            <consortium name="DOE Joint Genome Institute"/>
            <person name="Corrochano L.M."/>
            <person name="Kuo A."/>
            <person name="Marcet-Houben M."/>
            <person name="Polaino S."/>
            <person name="Salamov A."/>
            <person name="Villalobos J.M."/>
            <person name="Alvarez M.I."/>
            <person name="Avalos J."/>
            <person name="Benito E.P."/>
            <person name="Benoit I."/>
            <person name="Burger G."/>
            <person name="Camino L.P."/>
            <person name="Canovas D."/>
            <person name="Cerda-Olmedo E."/>
            <person name="Cheng J.-F."/>
            <person name="Dominguez A."/>
            <person name="Elias M."/>
            <person name="Eslava A.P."/>
            <person name="Glaser F."/>
            <person name="Grimwood J."/>
            <person name="Gutierrez G."/>
            <person name="Heitman J."/>
            <person name="Henrissat B."/>
            <person name="Iturriaga E.A."/>
            <person name="Lang B.F."/>
            <person name="Lavin J.L."/>
            <person name="Lee S."/>
            <person name="Li W."/>
            <person name="Lindquist E."/>
            <person name="Lopez-Garcia S."/>
            <person name="Luque E.M."/>
            <person name="Marcos A.T."/>
            <person name="Martin J."/>
            <person name="McCluskey K."/>
            <person name="Medina H.R."/>
            <person name="Miralles-Duran A."/>
            <person name="Miyazaki A."/>
            <person name="Munoz-Torres E."/>
            <person name="Oguiza J.A."/>
            <person name="Ohm R."/>
            <person name="Olmedo M."/>
            <person name="Orejas M."/>
            <person name="Ortiz-Castellanos L."/>
            <person name="Pisabarro A.G."/>
            <person name="Rodriguez-Romero J."/>
            <person name="Ruiz-Herrera J."/>
            <person name="Ruiz-Vazquez R."/>
            <person name="Sanz C."/>
            <person name="Schackwitz W."/>
            <person name="Schmutz J."/>
            <person name="Shahriari M."/>
            <person name="Shelest E."/>
            <person name="Silva-Franco F."/>
            <person name="Soanes D."/>
            <person name="Syed K."/>
            <person name="Tagua V.G."/>
            <person name="Talbot N.J."/>
            <person name="Thon M."/>
            <person name="De vries R.P."/>
            <person name="Wiebenga A."/>
            <person name="Yadav J.S."/>
            <person name="Braun E.L."/>
            <person name="Baker S."/>
            <person name="Garre V."/>
            <person name="Horwitz B."/>
            <person name="Torres-Martinez S."/>
            <person name="Idnurm A."/>
            <person name="Herrera-Estrella A."/>
            <person name="Gabaldon T."/>
            <person name="Grigoriev I.V."/>
        </authorList>
    </citation>
    <scope>NUCLEOTIDE SEQUENCE [LARGE SCALE GENOMIC DNA]</scope>
    <source>
        <strain evidence="5">NRRL 1555(-)</strain>
    </source>
</reference>
<dbReference type="PANTHER" id="PTHR10655">
    <property type="entry name" value="LYSOPHOSPHOLIPASE-RELATED"/>
    <property type="match status" value="1"/>
</dbReference>
<organism evidence="4 5">
    <name type="scientific">Phycomyces blakesleeanus (strain ATCC 8743b / DSM 1359 / FGSC 10004 / NBRC 33097 / NRRL 1555)</name>
    <dbReference type="NCBI Taxonomy" id="763407"/>
    <lineage>
        <taxon>Eukaryota</taxon>
        <taxon>Fungi</taxon>
        <taxon>Fungi incertae sedis</taxon>
        <taxon>Mucoromycota</taxon>
        <taxon>Mucoromycotina</taxon>
        <taxon>Mucoromycetes</taxon>
        <taxon>Mucorales</taxon>
        <taxon>Phycomycetaceae</taxon>
        <taxon>Phycomyces</taxon>
    </lineage>
</organism>
<dbReference type="InParanoid" id="A0A162TBV6"/>
<proteinExistence type="inferred from homology"/>
<protein>
    <recommendedName>
        <fullName evidence="3">Phospholipase/carboxylesterase/thioesterase domain-containing protein</fullName>
    </recommendedName>
</protein>
<dbReference type="GO" id="GO:0005737">
    <property type="term" value="C:cytoplasm"/>
    <property type="evidence" value="ECO:0007669"/>
    <property type="project" value="TreeGrafter"/>
</dbReference>
<dbReference type="EMBL" id="KV441027">
    <property type="protein sequence ID" value="OAD65873.1"/>
    <property type="molecule type" value="Genomic_DNA"/>
</dbReference>
<dbReference type="GO" id="GO:0052689">
    <property type="term" value="F:carboxylic ester hydrolase activity"/>
    <property type="evidence" value="ECO:0007669"/>
    <property type="project" value="TreeGrafter"/>
</dbReference>
<sequence>MKDINVQTPPTAPRNKATPPQQSACHLLFDYKPSSDGIDLNLLILLHGLGDTKTPFSALGPKLNLAQTATIAVQAPQPVPYMEDSYQWFPSFDFLTGNLLPPSNPERMKGMLRTRKWMAELLQHMVSVCGFAPSNIFFFGFSQGGSVALDTVLFGDIPNLGGVVSISGYLLEEQEKEKKVGTGYGGYILVTQGEKDGLVGSKASAEKKFKAIQRFCSPSAETSQIFITNKDHTMAHSEGEWRVIHTFFSKYLARRNIQLENMSDVYLVNP</sequence>
<keyword evidence="5" id="KW-1185">Reference proteome</keyword>
<dbReference type="InterPro" id="IPR050565">
    <property type="entry name" value="LYPA1-2/EST-like"/>
</dbReference>
<dbReference type="Pfam" id="PF02230">
    <property type="entry name" value="Abhydrolase_2"/>
    <property type="match status" value="1"/>
</dbReference>
<evidence type="ECO:0000256" key="2">
    <source>
        <dbReference type="SAM" id="MobiDB-lite"/>
    </source>
</evidence>
<accession>A0A162TBV6</accession>